<sequence>MSLVIAESFSTHLTLSTRLVYQLGEPCSTLRAITDRSGEAVVIHAGGEVDACNENTWRQLVTEAAATATAPGPFIVDVSDVDFMGCCAYTVLAEAAEDCRRRGVELRLVTHAPIVTRIVDACGLSAVLPIYPTVDSALAIS</sequence>
<comment type="caution">
    <text evidence="4">The sequence shown here is derived from an EMBL/GenBank/DDBJ whole genome shotgun (WGS) entry which is preliminary data.</text>
</comment>
<dbReference type="InterPro" id="IPR036513">
    <property type="entry name" value="STAS_dom_sf"/>
</dbReference>
<dbReference type="GO" id="GO:0043856">
    <property type="term" value="F:anti-sigma factor antagonist activity"/>
    <property type="evidence" value="ECO:0007669"/>
    <property type="project" value="InterPro"/>
</dbReference>
<dbReference type="CDD" id="cd07043">
    <property type="entry name" value="STAS_anti-anti-sigma_factors"/>
    <property type="match status" value="1"/>
</dbReference>
<organism evidence="4 5">
    <name type="scientific">Mycobacterium paragordonae</name>
    <dbReference type="NCBI Taxonomy" id="1389713"/>
    <lineage>
        <taxon>Bacteria</taxon>
        <taxon>Bacillati</taxon>
        <taxon>Actinomycetota</taxon>
        <taxon>Actinomycetes</taxon>
        <taxon>Mycobacteriales</taxon>
        <taxon>Mycobacteriaceae</taxon>
        <taxon>Mycobacterium</taxon>
    </lineage>
</organism>
<dbReference type="SUPFAM" id="SSF52091">
    <property type="entry name" value="SpoIIaa-like"/>
    <property type="match status" value="1"/>
</dbReference>
<feature type="domain" description="STAS" evidence="3">
    <location>
        <begin position="30"/>
        <end position="141"/>
    </location>
</feature>
<dbReference type="EMBL" id="JAUFSA010000001">
    <property type="protein sequence ID" value="MDP7735623.1"/>
    <property type="molecule type" value="Genomic_DNA"/>
</dbReference>
<evidence type="ECO:0000256" key="2">
    <source>
        <dbReference type="RuleBase" id="RU003749"/>
    </source>
</evidence>
<dbReference type="InterPro" id="IPR003658">
    <property type="entry name" value="Anti-sigma_ant"/>
</dbReference>
<reference evidence="4" key="1">
    <citation type="submission" date="2023-06" db="EMBL/GenBank/DDBJ databases">
        <title>Identification of two novel mycobacterium reveal diversities and complexities of Mycobacterium gordonae clade.</title>
        <authorList>
            <person name="Matsumoto Y."/>
            <person name="Nakamura S."/>
            <person name="Motooka D."/>
            <person name="Fukushima K."/>
        </authorList>
    </citation>
    <scope>NUCLEOTIDE SEQUENCE</scope>
    <source>
        <strain evidence="4">TY812</strain>
    </source>
</reference>
<dbReference type="Gene3D" id="3.30.750.24">
    <property type="entry name" value="STAS domain"/>
    <property type="match status" value="1"/>
</dbReference>
<evidence type="ECO:0000313" key="5">
    <source>
        <dbReference type="Proteomes" id="UP001229081"/>
    </source>
</evidence>
<evidence type="ECO:0000313" key="4">
    <source>
        <dbReference type="EMBL" id="MDP7735623.1"/>
    </source>
</evidence>
<proteinExistence type="inferred from homology"/>
<gene>
    <name evidence="4" type="ORF">QXL92_12800</name>
</gene>
<dbReference type="PROSITE" id="PS50801">
    <property type="entry name" value="STAS"/>
    <property type="match status" value="1"/>
</dbReference>
<comment type="similarity">
    <text evidence="1 2">Belongs to the anti-sigma-factor antagonist family.</text>
</comment>
<evidence type="ECO:0000256" key="1">
    <source>
        <dbReference type="ARBA" id="ARBA00009013"/>
    </source>
</evidence>
<evidence type="ECO:0000259" key="3">
    <source>
        <dbReference type="PROSITE" id="PS50801"/>
    </source>
</evidence>
<name>A0A4R5WSG8_9MYCO</name>
<dbReference type="PANTHER" id="PTHR33495:SF2">
    <property type="entry name" value="ANTI-SIGMA FACTOR ANTAGONIST TM_1081-RELATED"/>
    <property type="match status" value="1"/>
</dbReference>
<dbReference type="InterPro" id="IPR002645">
    <property type="entry name" value="STAS_dom"/>
</dbReference>
<dbReference type="NCBIfam" id="TIGR00377">
    <property type="entry name" value="ant_ant_sig"/>
    <property type="match status" value="1"/>
</dbReference>
<dbReference type="AlphaFoldDB" id="A0A4R5WSG8"/>
<protein>
    <recommendedName>
        <fullName evidence="2">Anti-sigma factor antagonist</fullName>
    </recommendedName>
</protein>
<accession>A0A4R5WSG8</accession>
<dbReference type="Proteomes" id="UP001229081">
    <property type="component" value="Unassembled WGS sequence"/>
</dbReference>
<dbReference type="RefSeq" id="WP_133436337.1">
    <property type="nucleotide sequence ID" value="NZ_JAUFSA010000001.1"/>
</dbReference>
<dbReference type="PANTHER" id="PTHR33495">
    <property type="entry name" value="ANTI-SIGMA FACTOR ANTAGONIST TM_1081-RELATED-RELATED"/>
    <property type="match status" value="1"/>
</dbReference>
<dbReference type="Pfam" id="PF01740">
    <property type="entry name" value="STAS"/>
    <property type="match status" value="1"/>
</dbReference>